<keyword evidence="2" id="KW-1133">Transmembrane helix</keyword>
<dbReference type="InterPro" id="IPR003734">
    <property type="entry name" value="DUF155"/>
</dbReference>
<name>A0AAW1FHL8_ZOAVI</name>
<evidence type="ECO:0000259" key="3">
    <source>
        <dbReference type="Pfam" id="PF02582"/>
    </source>
</evidence>
<reference evidence="4 5" key="1">
    <citation type="journal article" date="2024" name="Genome Biol. Evol.">
        <title>Chromosome-level genome assembly of the viviparous eelpout Zoarces viviparus.</title>
        <authorList>
            <person name="Fuhrmann N."/>
            <person name="Brasseur M.V."/>
            <person name="Bakowski C.E."/>
            <person name="Podsiadlowski L."/>
            <person name="Prost S."/>
            <person name="Krehenwinkel H."/>
            <person name="Mayer C."/>
        </authorList>
    </citation>
    <scope>NUCLEOTIDE SEQUENCE [LARGE SCALE GENOMIC DNA]</scope>
    <source>
        <strain evidence="4">NO-MEL_2022_Ind0_liver</strain>
    </source>
</reference>
<dbReference type="Proteomes" id="UP001488805">
    <property type="component" value="Unassembled WGS sequence"/>
</dbReference>
<keyword evidence="2" id="KW-0472">Membrane</keyword>
<feature type="transmembrane region" description="Helical" evidence="2">
    <location>
        <begin position="191"/>
        <end position="210"/>
    </location>
</feature>
<dbReference type="AlphaFoldDB" id="A0AAW1FHL8"/>
<keyword evidence="2" id="KW-0812">Transmembrane</keyword>
<dbReference type="PANTHER" id="PTHR16255">
    <property type="entry name" value="REQUIRED FOR MEIOTIC NUCLEAR DIVISION PROTEIN 1 HOMOLOG"/>
    <property type="match status" value="1"/>
</dbReference>
<accession>A0AAW1FHL8</accession>
<evidence type="ECO:0000313" key="4">
    <source>
        <dbReference type="EMBL" id="KAK9534085.1"/>
    </source>
</evidence>
<dbReference type="PANTHER" id="PTHR16255:SF1">
    <property type="entry name" value="REQUIRED FOR MEIOTIC NUCLEAR DIVISION PROTEIN 1 HOMOLOG"/>
    <property type="match status" value="1"/>
</dbReference>
<keyword evidence="5" id="KW-1185">Reference proteome</keyword>
<dbReference type="Pfam" id="PF02582">
    <property type="entry name" value="DUF155"/>
    <property type="match status" value="1"/>
</dbReference>
<organism evidence="4 5">
    <name type="scientific">Zoarces viviparus</name>
    <name type="common">Viviparous eelpout</name>
    <name type="synonym">Blennius viviparus</name>
    <dbReference type="NCBI Taxonomy" id="48416"/>
    <lineage>
        <taxon>Eukaryota</taxon>
        <taxon>Metazoa</taxon>
        <taxon>Chordata</taxon>
        <taxon>Craniata</taxon>
        <taxon>Vertebrata</taxon>
        <taxon>Euteleostomi</taxon>
        <taxon>Actinopterygii</taxon>
        <taxon>Neopterygii</taxon>
        <taxon>Teleostei</taxon>
        <taxon>Neoteleostei</taxon>
        <taxon>Acanthomorphata</taxon>
        <taxon>Eupercaria</taxon>
        <taxon>Perciformes</taxon>
        <taxon>Cottioidei</taxon>
        <taxon>Zoarcales</taxon>
        <taxon>Zoarcidae</taxon>
        <taxon>Zoarcinae</taxon>
        <taxon>Zoarces</taxon>
    </lineage>
</organism>
<evidence type="ECO:0000256" key="2">
    <source>
        <dbReference type="SAM" id="Phobius"/>
    </source>
</evidence>
<comment type="similarity">
    <text evidence="1">Belongs to the RMD1/sif2 family.</text>
</comment>
<protein>
    <recommendedName>
        <fullName evidence="3">DUF155 domain-containing protein</fullName>
    </recommendedName>
</protein>
<evidence type="ECO:0000256" key="1">
    <source>
        <dbReference type="ARBA" id="ARBA00008306"/>
    </source>
</evidence>
<dbReference type="EMBL" id="JBCEZU010000067">
    <property type="protein sequence ID" value="KAK9534085.1"/>
    <property type="molecule type" value="Genomic_DNA"/>
</dbReference>
<proteinExistence type="inferred from homology"/>
<comment type="caution">
    <text evidence="4">The sequence shown here is derived from an EMBL/GenBank/DDBJ whole genome shotgun (WGS) entry which is preliminary data.</text>
</comment>
<sequence>MMKKFFGKMKRIQVDDVAESTTPALDAKSPAPTASPLIDQPKSVHELFRVQPAQDNTAREERKECIETIVTDLVQLTISKQTRLNFPSNDAFDIIERLKETTWAEVEGMDFDVAQAKSKDLHFTILKELCKKEGDATDVLIILRNGDAEVDKYIASSIKKHLMQPPNKSFIGRFISSVGRAIDRVRIKERMVVPAFIGSYLGLIIITAVVSGPLPPLFLSIVGHCINLRSDLLITPDFYWDRENLEKLYDKTCQFLSINRRVNVVNEKLEHCSQLTDLMRSHLSEKHSLRLEWMIIILIAIEVMFELAKMIF</sequence>
<dbReference type="InterPro" id="IPR051624">
    <property type="entry name" value="RMD1/Sad1-interacting"/>
</dbReference>
<dbReference type="GO" id="GO:0005739">
    <property type="term" value="C:mitochondrion"/>
    <property type="evidence" value="ECO:0007669"/>
    <property type="project" value="UniProtKB-ARBA"/>
</dbReference>
<evidence type="ECO:0000313" key="5">
    <source>
        <dbReference type="Proteomes" id="UP001488805"/>
    </source>
</evidence>
<dbReference type="GO" id="GO:0070131">
    <property type="term" value="P:positive regulation of mitochondrial translation"/>
    <property type="evidence" value="ECO:0007669"/>
    <property type="project" value="TreeGrafter"/>
</dbReference>
<feature type="transmembrane region" description="Helical" evidence="2">
    <location>
        <begin position="291"/>
        <end position="308"/>
    </location>
</feature>
<feature type="domain" description="DUF155" evidence="3">
    <location>
        <begin position="224"/>
        <end position="266"/>
    </location>
</feature>
<gene>
    <name evidence="4" type="ORF">VZT92_009158</name>
</gene>